<comment type="caution">
    <text evidence="1">The sequence shown here is derived from an EMBL/GenBank/DDBJ whole genome shotgun (WGS) entry which is preliminary data.</text>
</comment>
<dbReference type="EMBL" id="JAWDGP010004147">
    <property type="protein sequence ID" value="KAK3767480.1"/>
    <property type="molecule type" value="Genomic_DNA"/>
</dbReference>
<sequence>MMHRVTDCAQKQQCTELSPRGLETIIRIVSRASMAVFTLGHASKWTLLRPPAYPVVIGQGRQSSYSRTDGVHVRHLWGGRLAAQERSKLVHQTIRVPRVLTSDWGRERVGVGWG</sequence>
<evidence type="ECO:0000313" key="2">
    <source>
        <dbReference type="Proteomes" id="UP001283361"/>
    </source>
</evidence>
<keyword evidence="2" id="KW-1185">Reference proteome</keyword>
<gene>
    <name evidence="1" type="ORF">RRG08_059050</name>
</gene>
<dbReference type="Proteomes" id="UP001283361">
    <property type="component" value="Unassembled WGS sequence"/>
</dbReference>
<accession>A0AAE0ZDV3</accession>
<evidence type="ECO:0000313" key="1">
    <source>
        <dbReference type="EMBL" id="KAK3767480.1"/>
    </source>
</evidence>
<reference evidence="1" key="1">
    <citation type="journal article" date="2023" name="G3 (Bethesda)">
        <title>A reference genome for the long-term kleptoplast-retaining sea slug Elysia crispata morphotype clarki.</title>
        <authorList>
            <person name="Eastman K.E."/>
            <person name="Pendleton A.L."/>
            <person name="Shaikh M.A."/>
            <person name="Suttiyut T."/>
            <person name="Ogas R."/>
            <person name="Tomko P."/>
            <person name="Gavelis G."/>
            <person name="Widhalm J.R."/>
            <person name="Wisecaver J.H."/>
        </authorList>
    </citation>
    <scope>NUCLEOTIDE SEQUENCE</scope>
    <source>
        <strain evidence="1">ECLA1</strain>
    </source>
</reference>
<organism evidence="1 2">
    <name type="scientific">Elysia crispata</name>
    <name type="common">lettuce slug</name>
    <dbReference type="NCBI Taxonomy" id="231223"/>
    <lineage>
        <taxon>Eukaryota</taxon>
        <taxon>Metazoa</taxon>
        <taxon>Spiralia</taxon>
        <taxon>Lophotrochozoa</taxon>
        <taxon>Mollusca</taxon>
        <taxon>Gastropoda</taxon>
        <taxon>Heterobranchia</taxon>
        <taxon>Euthyneura</taxon>
        <taxon>Panpulmonata</taxon>
        <taxon>Sacoglossa</taxon>
        <taxon>Placobranchoidea</taxon>
        <taxon>Plakobranchidae</taxon>
        <taxon>Elysia</taxon>
    </lineage>
</organism>
<protein>
    <submittedName>
        <fullName evidence="1">Uncharacterized protein</fullName>
    </submittedName>
</protein>
<proteinExistence type="predicted"/>
<dbReference type="AlphaFoldDB" id="A0AAE0ZDV3"/>
<name>A0AAE0ZDV3_9GAST</name>